<evidence type="ECO:0000313" key="1">
    <source>
        <dbReference type="EMBL" id="MFC5658479.1"/>
    </source>
</evidence>
<protein>
    <recommendedName>
        <fullName evidence="3">Tyr recombinase domain-containing protein</fullName>
    </recommendedName>
</protein>
<dbReference type="Proteomes" id="UP001596065">
    <property type="component" value="Unassembled WGS sequence"/>
</dbReference>
<gene>
    <name evidence="1" type="ORF">ACFP3J_23740</name>
</gene>
<comment type="caution">
    <text evidence="1">The sequence shown here is derived from an EMBL/GenBank/DDBJ whole genome shotgun (WGS) entry which is preliminary data.</text>
</comment>
<organism evidence="1 2">
    <name type="scientific">Streptomyces nogalater</name>
    <dbReference type="NCBI Taxonomy" id="38314"/>
    <lineage>
        <taxon>Bacteria</taxon>
        <taxon>Bacillati</taxon>
        <taxon>Actinomycetota</taxon>
        <taxon>Actinomycetes</taxon>
        <taxon>Kitasatosporales</taxon>
        <taxon>Streptomycetaceae</taxon>
        <taxon>Streptomyces</taxon>
    </lineage>
</organism>
<proteinExistence type="predicted"/>
<dbReference type="EMBL" id="JBHSOE010000045">
    <property type="protein sequence ID" value="MFC5658479.1"/>
    <property type="molecule type" value="Genomic_DNA"/>
</dbReference>
<keyword evidence="2" id="KW-1185">Reference proteome</keyword>
<sequence>MSENTTGPVVRFTPMTGRERAYDFAPLPCPPLHAPLAAALTARLAPDTGSILTLAAADTYFGTIRRFLAFLSMQDQPLASLDDVRPGHLYTYRDVEGATRSAAGIGRELAQLCRLLQDAPYGSLHSSVWDLIKAPRKITGPQPPRTAVQVYSHREYTALLQTARTDAAEIIARLTASEELLAAFRAAADTLSEEDQATARLLDVMDRTGHIPHVEGRRKQDTARLLFLTLADAAPLFVLALALGRLRVTETADLPSQHMVNHGDVVFRINQRKEGTAPCRWEIRGEGHDPLESASDFYLLLHRLTERSRRFSGTPQLWNLWTGRSANLSGHAPFSRHAASPLLATWAHRHHLTADDGRPLTIQMPRLRATAKAQAQAQPRT</sequence>
<reference evidence="2" key="1">
    <citation type="journal article" date="2019" name="Int. J. Syst. Evol. Microbiol.">
        <title>The Global Catalogue of Microorganisms (GCM) 10K type strain sequencing project: providing services to taxonomists for standard genome sequencing and annotation.</title>
        <authorList>
            <consortium name="The Broad Institute Genomics Platform"/>
            <consortium name="The Broad Institute Genome Sequencing Center for Infectious Disease"/>
            <person name="Wu L."/>
            <person name="Ma J."/>
        </authorList>
    </citation>
    <scope>NUCLEOTIDE SEQUENCE [LARGE SCALE GENOMIC DNA]</scope>
    <source>
        <strain evidence="2">KCTC 5701</strain>
    </source>
</reference>
<dbReference type="RefSeq" id="WP_344352202.1">
    <property type="nucleotide sequence ID" value="NZ_BAAASM010000056.1"/>
</dbReference>
<evidence type="ECO:0000313" key="2">
    <source>
        <dbReference type="Proteomes" id="UP001596065"/>
    </source>
</evidence>
<accession>A0ABW0WNF0</accession>
<name>A0ABW0WNF0_STRNO</name>
<evidence type="ECO:0008006" key="3">
    <source>
        <dbReference type="Google" id="ProtNLM"/>
    </source>
</evidence>